<protein>
    <recommendedName>
        <fullName evidence="4">PAP2 superfamily protein</fullName>
    </recommendedName>
</protein>
<reference evidence="2 3" key="1">
    <citation type="submission" date="2018-03" db="EMBL/GenBank/DDBJ databases">
        <title>Genomic Encyclopedia of Archaeal and Bacterial Type Strains, Phase II (KMG-II): from individual species to whole genera.</title>
        <authorList>
            <person name="Goeker M."/>
        </authorList>
    </citation>
    <scope>NUCLEOTIDE SEQUENCE [LARGE SCALE GENOMIC DNA]</scope>
    <source>
        <strain evidence="2 3">DSM 19711</strain>
    </source>
</reference>
<keyword evidence="1" id="KW-1133">Transmembrane helix</keyword>
<organism evidence="2 3">
    <name type="scientific">Kineococcus rhizosphaerae</name>
    <dbReference type="NCBI Taxonomy" id="559628"/>
    <lineage>
        <taxon>Bacteria</taxon>
        <taxon>Bacillati</taxon>
        <taxon>Actinomycetota</taxon>
        <taxon>Actinomycetes</taxon>
        <taxon>Kineosporiales</taxon>
        <taxon>Kineosporiaceae</taxon>
        <taxon>Kineococcus</taxon>
    </lineage>
</organism>
<dbReference type="Proteomes" id="UP000238083">
    <property type="component" value="Unassembled WGS sequence"/>
</dbReference>
<evidence type="ECO:0000313" key="2">
    <source>
        <dbReference type="EMBL" id="PRY13027.1"/>
    </source>
</evidence>
<feature type="transmembrane region" description="Helical" evidence="1">
    <location>
        <begin position="135"/>
        <end position="162"/>
    </location>
</feature>
<feature type="transmembrane region" description="Helical" evidence="1">
    <location>
        <begin position="108"/>
        <end position="128"/>
    </location>
</feature>
<feature type="transmembrane region" description="Helical" evidence="1">
    <location>
        <begin position="39"/>
        <end position="62"/>
    </location>
</feature>
<comment type="caution">
    <text evidence="2">The sequence shown here is derived from an EMBL/GenBank/DDBJ whole genome shotgun (WGS) entry which is preliminary data.</text>
</comment>
<dbReference type="EMBL" id="PVZF01000009">
    <property type="protein sequence ID" value="PRY13027.1"/>
    <property type="molecule type" value="Genomic_DNA"/>
</dbReference>
<evidence type="ECO:0000256" key="1">
    <source>
        <dbReference type="SAM" id="Phobius"/>
    </source>
</evidence>
<feature type="transmembrane region" description="Helical" evidence="1">
    <location>
        <begin position="174"/>
        <end position="194"/>
    </location>
</feature>
<evidence type="ECO:0008006" key="4">
    <source>
        <dbReference type="Google" id="ProtNLM"/>
    </source>
</evidence>
<name>A0A2T0R163_9ACTN</name>
<keyword evidence="3" id="KW-1185">Reference proteome</keyword>
<keyword evidence="1" id="KW-0472">Membrane</keyword>
<proteinExistence type="predicted"/>
<gene>
    <name evidence="2" type="ORF">CLV37_109218</name>
</gene>
<dbReference type="RefSeq" id="WP_106212974.1">
    <property type="nucleotide sequence ID" value="NZ_PVZF01000009.1"/>
</dbReference>
<dbReference type="AlphaFoldDB" id="A0A2T0R163"/>
<keyword evidence="1" id="KW-0812">Transmembrane</keyword>
<sequence>MSTGAGPRWARLASELLAPWVLAAVMPVLVSALTTRPAWRGALLGLVVTTTCAAVPYAVVAVGVRRGRYESHHVRRREDRPPLLALVAGLTVLTAVLLVALGATATSLTYLGLMTACVGVGLVVSRFWKISLHCLVLTASVVVLTGLRPWAFPVLATVAWVGAARVRLGAHTPAQVAAGTVAGAVLAGAALVLAPA</sequence>
<accession>A0A2T0R163</accession>
<dbReference type="OrthoDB" id="4935320at2"/>
<feature type="transmembrane region" description="Helical" evidence="1">
    <location>
        <begin position="12"/>
        <end position="33"/>
    </location>
</feature>
<evidence type="ECO:0000313" key="3">
    <source>
        <dbReference type="Proteomes" id="UP000238083"/>
    </source>
</evidence>
<feature type="transmembrane region" description="Helical" evidence="1">
    <location>
        <begin position="83"/>
        <end position="102"/>
    </location>
</feature>